<feature type="compositionally biased region" description="Pro residues" evidence="1">
    <location>
        <begin position="88"/>
        <end position="98"/>
    </location>
</feature>
<protein>
    <submittedName>
        <fullName evidence="2">Threonine synthase</fullName>
        <ecNumber evidence="2">4.2.3.1</ecNumber>
    </submittedName>
</protein>
<reference evidence="2" key="1">
    <citation type="submission" date="2020-02" db="EMBL/GenBank/DDBJ databases">
        <authorList>
            <person name="Meier V. D."/>
        </authorList>
    </citation>
    <scope>NUCLEOTIDE SEQUENCE</scope>
    <source>
        <strain evidence="2">AVDCRST_MAG52</strain>
    </source>
</reference>
<dbReference type="EC" id="4.2.3.1" evidence="2"/>
<dbReference type="EMBL" id="CADCTN010000105">
    <property type="protein sequence ID" value="CAA9240194.1"/>
    <property type="molecule type" value="Genomic_DNA"/>
</dbReference>
<feature type="compositionally biased region" description="Basic residues" evidence="1">
    <location>
        <begin position="213"/>
        <end position="223"/>
    </location>
</feature>
<gene>
    <name evidence="2" type="ORF">AVDCRST_MAG52-1575</name>
</gene>
<feature type="compositionally biased region" description="Basic residues" evidence="1">
    <location>
        <begin position="320"/>
        <end position="346"/>
    </location>
</feature>
<feature type="region of interest" description="Disordered" evidence="1">
    <location>
        <begin position="1"/>
        <end position="346"/>
    </location>
</feature>
<proteinExistence type="predicted"/>
<feature type="compositionally biased region" description="Basic and acidic residues" evidence="1">
    <location>
        <begin position="284"/>
        <end position="302"/>
    </location>
</feature>
<feature type="non-terminal residue" evidence="2">
    <location>
        <position position="346"/>
    </location>
</feature>
<feature type="compositionally biased region" description="Basic and acidic residues" evidence="1">
    <location>
        <begin position="56"/>
        <end position="66"/>
    </location>
</feature>
<name>A0A6J4I4M9_9ACTN</name>
<feature type="compositionally biased region" description="Basic residues" evidence="1">
    <location>
        <begin position="104"/>
        <end position="114"/>
    </location>
</feature>
<feature type="compositionally biased region" description="Basic residues" evidence="1">
    <location>
        <begin position="163"/>
        <end position="179"/>
    </location>
</feature>
<feature type="non-terminal residue" evidence="2">
    <location>
        <position position="1"/>
    </location>
</feature>
<keyword evidence="2" id="KW-0456">Lyase</keyword>
<feature type="compositionally biased region" description="Basic and acidic residues" evidence="1">
    <location>
        <begin position="235"/>
        <end position="248"/>
    </location>
</feature>
<evidence type="ECO:0000313" key="2">
    <source>
        <dbReference type="EMBL" id="CAA9240194.1"/>
    </source>
</evidence>
<feature type="compositionally biased region" description="Basic residues" evidence="1">
    <location>
        <begin position="31"/>
        <end position="47"/>
    </location>
</feature>
<accession>A0A6J4I4M9</accession>
<dbReference type="AlphaFoldDB" id="A0A6J4I4M9"/>
<sequence length="346" mass="39242">GPDRSRLFPGRCSCWWRHPPQPRPGPGVPQLRRHVRADRRARLRRVLRSAGGRLRPRADAGGHPRADPGGSAEHLALRRSAARRPRPGRPGEPRPGPDPAGARRPARRRARAHRWPLGEGRLGQPDALLQGPRRQPRRHRRQGPGLSQDRGCLDGQPGQLGGRARRTRRHPVLRLHPQRPRAGQGRPVGGLRADAGRRRRVLRRRQPADQRARRDRRVRGHRLRQPERPALLRRGLQDDGLRDRRAARLADPGPGRHPHGVRLAAHQGGQGLPGADRRRHRRGDRVDGLRRAVGRVRPDRHCLRAGLGRGEAGEADRHRQVAQHRQPRRRPLRPGRHPAHRRFGRA</sequence>
<evidence type="ECO:0000256" key="1">
    <source>
        <dbReference type="SAM" id="MobiDB-lite"/>
    </source>
</evidence>
<dbReference type="GO" id="GO:0004795">
    <property type="term" value="F:threonine synthase activity"/>
    <property type="evidence" value="ECO:0007669"/>
    <property type="project" value="UniProtKB-EC"/>
</dbReference>
<organism evidence="2">
    <name type="scientific">uncultured Blastococcus sp</name>
    <dbReference type="NCBI Taxonomy" id="217144"/>
    <lineage>
        <taxon>Bacteria</taxon>
        <taxon>Bacillati</taxon>
        <taxon>Actinomycetota</taxon>
        <taxon>Actinomycetes</taxon>
        <taxon>Geodermatophilales</taxon>
        <taxon>Geodermatophilaceae</taxon>
        <taxon>Blastococcus</taxon>
        <taxon>environmental samples</taxon>
    </lineage>
</organism>